<sequence length="390" mass="44069">MGGAAGFKFRYMRKLLLQLHLWVGLTAGAVLAVMGLTGSLYVFQPELTVALYPEHYKSSNPEATPVDVRLVVRNAEEQFGSQVTSIFFPVRELENYIVKVKGNKQFLFFDAATGNYVGQLEKRRGVMDEVLDLHRHLTVGDTGALITGTSALLLAFVLLTTGLYLWMPRRMRNLKDGLRLKANASFKRRNFDLHKVFGFYLSLPLFLAAITGSYFGFQEQIQNAVDKLTLAKEPTPYVKALRSSYQEETAPLTVYQALDRMDALYPGYVRRTLVMAPDSAATLNLTYLASAELEAGPQYRPMVYLDQYTGAVVYDYNPHTAPIGRKLTRNWFVPIHFGEIGGWLTRVLWFFLGLTPAMLWVTGIVMWQGRSKKKEKSSVKVRRGIVARKI</sequence>
<feature type="transmembrane region" description="Helical" evidence="1">
    <location>
        <begin position="144"/>
        <end position="166"/>
    </location>
</feature>
<dbReference type="STRING" id="1317125.SAMN05444128_1614"/>
<dbReference type="EMBL" id="FTPP01000001">
    <property type="protein sequence ID" value="SIT85864.1"/>
    <property type="molecule type" value="Genomic_DNA"/>
</dbReference>
<name>A0A1R3X505_9BACT</name>
<dbReference type="Pfam" id="PF03929">
    <property type="entry name" value="PepSY_TM"/>
    <property type="match status" value="1"/>
</dbReference>
<keyword evidence="1" id="KW-0472">Membrane</keyword>
<protein>
    <submittedName>
        <fullName evidence="2">Uncharacterized iron-regulated membrane protein</fullName>
    </submittedName>
</protein>
<feature type="transmembrane region" description="Helical" evidence="1">
    <location>
        <begin position="21"/>
        <end position="43"/>
    </location>
</feature>
<dbReference type="PANTHER" id="PTHR34219">
    <property type="entry name" value="IRON-REGULATED INNER MEMBRANE PROTEIN-RELATED"/>
    <property type="match status" value="1"/>
</dbReference>
<reference evidence="3" key="1">
    <citation type="submission" date="2017-01" db="EMBL/GenBank/DDBJ databases">
        <authorList>
            <person name="Varghese N."/>
            <person name="Submissions S."/>
        </authorList>
    </citation>
    <scope>NUCLEOTIDE SEQUENCE [LARGE SCALE GENOMIC DNA]</scope>
    <source>
        <strain evidence="3">LP100</strain>
    </source>
</reference>
<organism evidence="2 3">
    <name type="scientific">Pontibacter indicus</name>
    <dbReference type="NCBI Taxonomy" id="1317125"/>
    <lineage>
        <taxon>Bacteria</taxon>
        <taxon>Pseudomonadati</taxon>
        <taxon>Bacteroidota</taxon>
        <taxon>Cytophagia</taxon>
        <taxon>Cytophagales</taxon>
        <taxon>Hymenobacteraceae</taxon>
        <taxon>Pontibacter</taxon>
    </lineage>
</organism>
<evidence type="ECO:0000256" key="1">
    <source>
        <dbReference type="SAM" id="Phobius"/>
    </source>
</evidence>
<evidence type="ECO:0000313" key="2">
    <source>
        <dbReference type="EMBL" id="SIT85864.1"/>
    </source>
</evidence>
<dbReference type="AlphaFoldDB" id="A0A1R3X505"/>
<proteinExistence type="predicted"/>
<evidence type="ECO:0000313" key="3">
    <source>
        <dbReference type="Proteomes" id="UP000187181"/>
    </source>
</evidence>
<keyword evidence="1" id="KW-1133">Transmembrane helix</keyword>
<dbReference type="InterPro" id="IPR005625">
    <property type="entry name" value="PepSY-ass_TM"/>
</dbReference>
<accession>A0A1R3X505</accession>
<dbReference type="Proteomes" id="UP000187181">
    <property type="component" value="Unassembled WGS sequence"/>
</dbReference>
<keyword evidence="1" id="KW-0812">Transmembrane</keyword>
<feature type="transmembrane region" description="Helical" evidence="1">
    <location>
        <begin position="197"/>
        <end position="217"/>
    </location>
</feature>
<gene>
    <name evidence="2" type="ORF">SAMN05444128_1614</name>
</gene>
<feature type="transmembrane region" description="Helical" evidence="1">
    <location>
        <begin position="347"/>
        <end position="367"/>
    </location>
</feature>
<keyword evidence="3" id="KW-1185">Reference proteome</keyword>